<evidence type="ECO:0000313" key="3">
    <source>
        <dbReference type="Proteomes" id="UP000807025"/>
    </source>
</evidence>
<proteinExistence type="predicted"/>
<feature type="compositionally biased region" description="Basic and acidic residues" evidence="1">
    <location>
        <begin position="55"/>
        <end position="73"/>
    </location>
</feature>
<dbReference type="EMBL" id="MU154777">
    <property type="protein sequence ID" value="KAF9487446.1"/>
    <property type="molecule type" value="Genomic_DNA"/>
</dbReference>
<feature type="region of interest" description="Disordered" evidence="1">
    <location>
        <begin position="41"/>
        <end position="85"/>
    </location>
</feature>
<gene>
    <name evidence="2" type="ORF">BDN71DRAFT_1513972</name>
</gene>
<keyword evidence="3" id="KW-1185">Reference proteome</keyword>
<evidence type="ECO:0000256" key="1">
    <source>
        <dbReference type="SAM" id="MobiDB-lite"/>
    </source>
</evidence>
<evidence type="ECO:0000313" key="2">
    <source>
        <dbReference type="EMBL" id="KAF9487446.1"/>
    </source>
</evidence>
<protein>
    <submittedName>
        <fullName evidence="2">Uncharacterized protein</fullName>
    </submittedName>
</protein>
<sequence length="85" mass="9944">MPGRGRPKKYANTDERMEAFRLSQKRYYTANRDAILARRRHRREGNSVTNAKVNEGNRKDINKRDQAASEHTKYVYTTPPLRAPP</sequence>
<comment type="caution">
    <text evidence="2">The sequence shown here is derived from an EMBL/GenBank/DDBJ whole genome shotgun (WGS) entry which is preliminary data.</text>
</comment>
<accession>A0A9P6D0C5</accession>
<name>A0A9P6D0C5_PLEER</name>
<organism evidence="2 3">
    <name type="scientific">Pleurotus eryngii</name>
    <name type="common">Boletus of the steppes</name>
    <dbReference type="NCBI Taxonomy" id="5323"/>
    <lineage>
        <taxon>Eukaryota</taxon>
        <taxon>Fungi</taxon>
        <taxon>Dikarya</taxon>
        <taxon>Basidiomycota</taxon>
        <taxon>Agaricomycotina</taxon>
        <taxon>Agaricomycetes</taxon>
        <taxon>Agaricomycetidae</taxon>
        <taxon>Agaricales</taxon>
        <taxon>Pleurotineae</taxon>
        <taxon>Pleurotaceae</taxon>
        <taxon>Pleurotus</taxon>
    </lineage>
</organism>
<reference evidence="2" key="1">
    <citation type="submission" date="2020-11" db="EMBL/GenBank/DDBJ databases">
        <authorList>
            <consortium name="DOE Joint Genome Institute"/>
            <person name="Ahrendt S."/>
            <person name="Riley R."/>
            <person name="Andreopoulos W."/>
            <person name="Labutti K."/>
            <person name="Pangilinan J."/>
            <person name="Ruiz-Duenas F.J."/>
            <person name="Barrasa J.M."/>
            <person name="Sanchez-Garcia M."/>
            <person name="Camarero S."/>
            <person name="Miyauchi S."/>
            <person name="Serrano A."/>
            <person name="Linde D."/>
            <person name="Babiker R."/>
            <person name="Drula E."/>
            <person name="Ayuso-Fernandez I."/>
            <person name="Pacheco R."/>
            <person name="Padilla G."/>
            <person name="Ferreira P."/>
            <person name="Barriuso J."/>
            <person name="Kellner H."/>
            <person name="Castanera R."/>
            <person name="Alfaro M."/>
            <person name="Ramirez L."/>
            <person name="Pisabarro A.G."/>
            <person name="Kuo A."/>
            <person name="Tritt A."/>
            <person name="Lipzen A."/>
            <person name="He G."/>
            <person name="Yan M."/>
            <person name="Ng V."/>
            <person name="Cullen D."/>
            <person name="Martin F."/>
            <person name="Rosso M.-N."/>
            <person name="Henrissat B."/>
            <person name="Hibbett D."/>
            <person name="Martinez A.T."/>
            <person name="Grigoriev I.V."/>
        </authorList>
    </citation>
    <scope>NUCLEOTIDE SEQUENCE</scope>
    <source>
        <strain evidence="2">ATCC 90797</strain>
    </source>
</reference>
<dbReference type="Proteomes" id="UP000807025">
    <property type="component" value="Unassembled WGS sequence"/>
</dbReference>
<dbReference type="AlphaFoldDB" id="A0A9P6D0C5"/>